<dbReference type="AlphaFoldDB" id="A0A7J9UYM3"/>
<keyword evidence="2" id="KW-0670">Pyruvate</keyword>
<dbReference type="InterPro" id="IPR017517">
    <property type="entry name" value="Maleyloyr_isom"/>
</dbReference>
<proteinExistence type="predicted"/>
<dbReference type="SUPFAM" id="SSF109854">
    <property type="entry name" value="DinB/YfiT-like putative metalloenzymes"/>
    <property type="match status" value="1"/>
</dbReference>
<evidence type="ECO:0000313" key="3">
    <source>
        <dbReference type="Proteomes" id="UP000429644"/>
    </source>
</evidence>
<feature type="domain" description="Mycothiol-dependent maleylpyruvate isomerase metal-binding" evidence="1">
    <location>
        <begin position="15"/>
        <end position="123"/>
    </location>
</feature>
<keyword evidence="2" id="KW-0413">Isomerase</keyword>
<dbReference type="EMBL" id="WHPD01002774">
    <property type="protein sequence ID" value="MPV89562.1"/>
    <property type="molecule type" value="Genomic_DNA"/>
</dbReference>
<evidence type="ECO:0000259" key="1">
    <source>
        <dbReference type="Pfam" id="PF11716"/>
    </source>
</evidence>
<organism evidence="2 3">
    <name type="scientific">Georgenia ruanii</name>
    <dbReference type="NCBI Taxonomy" id="348442"/>
    <lineage>
        <taxon>Bacteria</taxon>
        <taxon>Bacillati</taxon>
        <taxon>Actinomycetota</taxon>
        <taxon>Actinomycetes</taxon>
        <taxon>Micrococcales</taxon>
        <taxon>Bogoriellaceae</taxon>
        <taxon>Georgenia</taxon>
    </lineage>
</organism>
<protein>
    <submittedName>
        <fullName evidence="2">Maleylpyruvate isomerase family mycothiol-dependent enzyme</fullName>
    </submittedName>
</protein>
<comment type="caution">
    <text evidence="2">The sequence shown here is derived from an EMBL/GenBank/DDBJ whole genome shotgun (WGS) entry which is preliminary data.</text>
</comment>
<dbReference type="GO" id="GO:0016853">
    <property type="term" value="F:isomerase activity"/>
    <property type="evidence" value="ECO:0007669"/>
    <property type="project" value="UniProtKB-KW"/>
</dbReference>
<dbReference type="GO" id="GO:0046872">
    <property type="term" value="F:metal ion binding"/>
    <property type="evidence" value="ECO:0007669"/>
    <property type="project" value="InterPro"/>
</dbReference>
<sequence>MTTLDDLLDQFETDAARFDEVVRAGGDWTAPSPCEGWTAADVVRHVMDTQRDFLARQGRALDAPPQGAVAEAWAAHHGAMRAIVADRAFMAQEFDGVFGRVTVADTLARFYGFDLLVHRWDLARAHGLEVAWTVDELDRVERALDGFGEHLYDDGVCRAGVTAPADAPRHVRLLARMGRQG</sequence>
<gene>
    <name evidence="2" type="ORF">GB882_12865</name>
</gene>
<dbReference type="Gene3D" id="1.20.120.450">
    <property type="entry name" value="dinb family like domain"/>
    <property type="match status" value="1"/>
</dbReference>
<dbReference type="NCBIfam" id="TIGR03083">
    <property type="entry name" value="maleylpyruvate isomerase family mycothiol-dependent enzyme"/>
    <property type="match status" value="1"/>
</dbReference>
<dbReference type="OrthoDB" id="5185819at2"/>
<dbReference type="InterPro" id="IPR024344">
    <property type="entry name" value="MDMPI_metal-binding"/>
</dbReference>
<dbReference type="Proteomes" id="UP000429644">
    <property type="component" value="Unassembled WGS sequence"/>
</dbReference>
<reference evidence="2 3" key="1">
    <citation type="submission" date="2019-10" db="EMBL/GenBank/DDBJ databases">
        <title>Georgenia wutianyii sp. nov. and Georgenia yuyongxinii sp. nov. isolated from plateau pika (Ochotona curzoniae) in the Qinghai-Tibet plateau of China.</title>
        <authorList>
            <person name="Tian Z."/>
        </authorList>
    </citation>
    <scope>NUCLEOTIDE SEQUENCE [LARGE SCALE GENOMIC DNA]</scope>
    <source>
        <strain evidence="2 3">JCM 15130</strain>
    </source>
</reference>
<accession>A0A7J9UYM3</accession>
<name>A0A7J9UYM3_9MICO</name>
<dbReference type="Pfam" id="PF11716">
    <property type="entry name" value="MDMPI_N"/>
    <property type="match status" value="1"/>
</dbReference>
<dbReference type="InterPro" id="IPR034660">
    <property type="entry name" value="DinB/YfiT-like"/>
</dbReference>
<keyword evidence="3" id="KW-1185">Reference proteome</keyword>
<evidence type="ECO:0000313" key="2">
    <source>
        <dbReference type="EMBL" id="MPV89562.1"/>
    </source>
</evidence>